<protein>
    <recommendedName>
        <fullName evidence="6">Probable transcriptional regulatory protein PUV_01350</fullName>
    </recommendedName>
</protein>
<reference key="1">
    <citation type="journal article" date="2011" name="Mol. Biol. Evol.">
        <title>Unity in variety -- the pan-genome of the Chlamydiae.</title>
        <authorList>
            <person name="Collingro A."/>
            <person name="Tischler P."/>
            <person name="Weinmaier T."/>
            <person name="Penz T."/>
            <person name="Heinz E."/>
            <person name="Brunham R.C."/>
            <person name="Read T.D."/>
            <person name="Bavoil P.M."/>
            <person name="Sachse K."/>
            <person name="Kahane S."/>
            <person name="Friedman M.G."/>
            <person name="Rattei T."/>
            <person name="Myers G.S.A."/>
            <person name="Horn M."/>
        </authorList>
    </citation>
    <scope>NUCLEOTIDE SEQUENCE</scope>
    <source>
        <strain>UV7</strain>
    </source>
</reference>
<dbReference type="PANTHER" id="PTHR12532:SF6">
    <property type="entry name" value="TRANSCRIPTIONAL REGULATORY PROTEIN YEBC-RELATED"/>
    <property type="match status" value="1"/>
</dbReference>
<dbReference type="PANTHER" id="PTHR12532">
    <property type="entry name" value="TRANSLATIONAL ACTIVATOR OF CYTOCHROME C OXIDASE 1"/>
    <property type="match status" value="1"/>
</dbReference>
<dbReference type="InterPro" id="IPR029072">
    <property type="entry name" value="YebC-like"/>
</dbReference>
<dbReference type="Gene3D" id="1.10.10.200">
    <property type="match status" value="1"/>
</dbReference>
<dbReference type="GO" id="GO:0005829">
    <property type="term" value="C:cytosol"/>
    <property type="evidence" value="ECO:0007669"/>
    <property type="project" value="TreeGrafter"/>
</dbReference>
<feature type="domain" description="TACO1/YebC-like N-terminal" evidence="8">
    <location>
        <begin position="5"/>
        <end position="75"/>
    </location>
</feature>
<dbReference type="EMBL" id="FR872580">
    <property type="protein sequence ID" value="CCB85085.1"/>
    <property type="molecule type" value="Genomic_DNA"/>
</dbReference>
<keyword evidence="10" id="KW-1185">Reference proteome</keyword>
<proteinExistence type="inferred from homology"/>
<gene>
    <name evidence="9" type="ordered locus">PUV_01350</name>
</gene>
<evidence type="ECO:0000259" key="7">
    <source>
        <dbReference type="Pfam" id="PF01709"/>
    </source>
</evidence>
<dbReference type="Gene3D" id="3.30.70.980">
    <property type="match status" value="2"/>
</dbReference>
<keyword evidence="3 6" id="KW-0805">Transcription regulation</keyword>
<dbReference type="Pfam" id="PF01709">
    <property type="entry name" value="Transcrip_reg"/>
    <property type="match status" value="1"/>
</dbReference>
<evidence type="ECO:0000256" key="3">
    <source>
        <dbReference type="ARBA" id="ARBA00023015"/>
    </source>
</evidence>
<dbReference type="InterPro" id="IPR026564">
    <property type="entry name" value="Transcrip_reg_TACO1-like_dom3"/>
</dbReference>
<feature type="domain" description="TACO1/YebC-like second and third" evidence="7">
    <location>
        <begin position="81"/>
        <end position="236"/>
    </location>
</feature>
<comment type="subcellular location">
    <subcellularLocation>
        <location evidence="6">Cytoplasm</location>
    </subcellularLocation>
</comment>
<dbReference type="RefSeq" id="WP_006341509.1">
    <property type="nucleotide sequence ID" value="NC_015702.1"/>
</dbReference>
<dbReference type="NCBIfam" id="TIGR01033">
    <property type="entry name" value="YebC/PmpR family DNA-binding transcriptional regulator"/>
    <property type="match status" value="1"/>
</dbReference>
<evidence type="ECO:0000259" key="8">
    <source>
        <dbReference type="Pfam" id="PF20772"/>
    </source>
</evidence>
<evidence type="ECO:0000256" key="4">
    <source>
        <dbReference type="ARBA" id="ARBA00023125"/>
    </source>
</evidence>
<name>F8KW03_PARAV</name>
<keyword evidence="4 6" id="KW-0238">DNA-binding</keyword>
<keyword evidence="2 6" id="KW-0963">Cytoplasm</keyword>
<keyword evidence="5 6" id="KW-0804">Transcription</keyword>
<dbReference type="GO" id="GO:0006355">
    <property type="term" value="P:regulation of DNA-templated transcription"/>
    <property type="evidence" value="ECO:0007669"/>
    <property type="project" value="UniProtKB-UniRule"/>
</dbReference>
<dbReference type="InterPro" id="IPR048300">
    <property type="entry name" value="TACO1_YebC-like_2nd/3rd_dom"/>
</dbReference>
<dbReference type="NCBIfam" id="NF009044">
    <property type="entry name" value="PRK12378.1"/>
    <property type="match status" value="1"/>
</dbReference>
<dbReference type="InterPro" id="IPR017856">
    <property type="entry name" value="Integrase-like_N"/>
</dbReference>
<dbReference type="FunFam" id="1.10.10.200:FF:000002">
    <property type="entry name" value="Probable transcriptional regulatory protein CLM62_37755"/>
    <property type="match status" value="1"/>
</dbReference>
<dbReference type="NCBIfam" id="NF001030">
    <property type="entry name" value="PRK00110.1"/>
    <property type="match status" value="1"/>
</dbReference>
<dbReference type="InterPro" id="IPR049083">
    <property type="entry name" value="TACO1_YebC_N"/>
</dbReference>
<dbReference type="Pfam" id="PF20772">
    <property type="entry name" value="TACO1_YebC_N"/>
    <property type="match status" value="1"/>
</dbReference>
<dbReference type="KEGG" id="puv:PUV_01350"/>
<reference evidence="9 10" key="2">
    <citation type="journal article" date="2011" name="Mol. Biol. Evol.">
        <title>Unity in variety--the pan-genome of the Chlamydiae.</title>
        <authorList>
            <person name="Collingro A."/>
            <person name="Tischler P."/>
            <person name="Weinmaier T."/>
            <person name="Penz T."/>
            <person name="Heinz E."/>
            <person name="Brunham R.C."/>
            <person name="Read T.D."/>
            <person name="Bavoil P.M."/>
            <person name="Sachse K."/>
            <person name="Kahane S."/>
            <person name="Friedman M.G."/>
            <person name="Rattei T."/>
            <person name="Myers G.S."/>
            <person name="Horn M."/>
        </authorList>
    </citation>
    <scope>NUCLEOTIDE SEQUENCE [LARGE SCALE GENOMIC DNA]</scope>
    <source>
        <strain evidence="10">UV7</strain>
    </source>
</reference>
<sequence>MAGHSKWANIKHRKGRADAKKGKVFSRIAKEIISAVKLGGPDAKANPRLRIVLQKAREANVPNDIIDRNIKKASSADQADYIEMTYELYGHGGVGIIIDVMTDNKNRISSDMRIATNKRGGSIATPGAVAFNFDRKGVIQISKKHGVEEELFNAAIEAGAEDFEVADEFFMITTDPVDLFHVKDAVNHLGFQADEATLEMIPKSYVECDEETAKANLALIDWLEALEDVDAVYHNMKVPDQLVDE</sequence>
<evidence type="ECO:0000313" key="9">
    <source>
        <dbReference type="EMBL" id="CCB85085.1"/>
    </source>
</evidence>
<dbReference type="STRING" id="765952.PUV_01350"/>
<dbReference type="OrthoDB" id="9781053at2"/>
<evidence type="ECO:0000256" key="6">
    <source>
        <dbReference type="HAMAP-Rule" id="MF_00693"/>
    </source>
</evidence>
<dbReference type="InterPro" id="IPR002876">
    <property type="entry name" value="Transcrip_reg_TACO1-like"/>
</dbReference>
<dbReference type="Proteomes" id="UP000000495">
    <property type="component" value="Chromosome"/>
</dbReference>
<evidence type="ECO:0000256" key="1">
    <source>
        <dbReference type="ARBA" id="ARBA00008724"/>
    </source>
</evidence>
<comment type="similarity">
    <text evidence="1 6">Belongs to the TACO1 family.</text>
</comment>
<dbReference type="eggNOG" id="COG0217">
    <property type="taxonomic scope" value="Bacteria"/>
</dbReference>
<evidence type="ECO:0000256" key="5">
    <source>
        <dbReference type="ARBA" id="ARBA00023163"/>
    </source>
</evidence>
<evidence type="ECO:0000313" key="10">
    <source>
        <dbReference type="Proteomes" id="UP000000495"/>
    </source>
</evidence>
<dbReference type="GO" id="GO:0003677">
    <property type="term" value="F:DNA binding"/>
    <property type="evidence" value="ECO:0007669"/>
    <property type="project" value="UniProtKB-UniRule"/>
</dbReference>
<dbReference type="HOGENOM" id="CLU_062974_3_0_0"/>
<organism evidence="9 10">
    <name type="scientific">Parachlamydia acanthamoebae (strain UV7)</name>
    <dbReference type="NCBI Taxonomy" id="765952"/>
    <lineage>
        <taxon>Bacteria</taxon>
        <taxon>Pseudomonadati</taxon>
        <taxon>Chlamydiota</taxon>
        <taxon>Chlamydiia</taxon>
        <taxon>Parachlamydiales</taxon>
        <taxon>Parachlamydiaceae</taxon>
        <taxon>Parachlamydia</taxon>
    </lineage>
</organism>
<accession>F8KW03</accession>
<dbReference type="HAMAP" id="MF_00693">
    <property type="entry name" value="Transcrip_reg_TACO1"/>
    <property type="match status" value="1"/>
</dbReference>
<evidence type="ECO:0000256" key="2">
    <source>
        <dbReference type="ARBA" id="ARBA00022490"/>
    </source>
</evidence>
<dbReference type="AlphaFoldDB" id="F8KW03"/>
<dbReference type="SUPFAM" id="SSF75625">
    <property type="entry name" value="YebC-like"/>
    <property type="match status" value="1"/>
</dbReference>